<dbReference type="STRING" id="92487.SAMN02745130_02445"/>
<dbReference type="CDD" id="cd16440">
    <property type="entry name" value="beta_Kdo_transferase_KpsC_1"/>
    <property type="match status" value="1"/>
</dbReference>
<dbReference type="EMBL" id="FUYB01000012">
    <property type="protein sequence ID" value="SKA83894.1"/>
    <property type="molecule type" value="Genomic_DNA"/>
</dbReference>
<dbReference type="GO" id="GO:0015774">
    <property type="term" value="P:polysaccharide transport"/>
    <property type="evidence" value="ECO:0007669"/>
    <property type="project" value="InterPro"/>
</dbReference>
<protein>
    <submittedName>
        <fullName evidence="1">Capsular polysaccharide export protein</fullName>
    </submittedName>
</protein>
<gene>
    <name evidence="1" type="ORF">SAMN02745130_02445</name>
</gene>
<proteinExistence type="predicted"/>
<accession>A0A1T4X2S3</accession>
<keyword evidence="2" id="KW-1185">Reference proteome</keyword>
<dbReference type="Proteomes" id="UP000190460">
    <property type="component" value="Unassembled WGS sequence"/>
</dbReference>
<dbReference type="InterPro" id="IPR007833">
    <property type="entry name" value="Capsule_polysaccharide_synth"/>
</dbReference>
<sequence>MGLEQLLGAPILYTKQAEQVKAQAVLAWGRKPSAQKAELLAAQLALPVLYLEDGFIHSLGQGVLGAHAFSLVSDQRGIYYDATQASDLEVLLAEDAQGRLKEPSLLERAAQLMQLITQHKVSKYNNAPLATHPLNLPAGKKVLVVDQTAGDMSLKYGLISPHSAEQLAEQMLAAALAEHPDAHILLKTHPDVIVGKKQGCFPKQLQHPKVHWVSQAINPLSLLAEVEQVYVLTSQLGFEALLMGKQVTCFGIPFYAGWGLTDDRAEPSLMVFQRRSRQRSVTEVFAAAYLLYSRYLDPETGIRCELERVVEYIALQNYYAALNAGAWYCFGFSVWKQNYLRRFLYAPNTAFYFVWKKQAALQRGFNQASRLAVWGERAATEVTSLAAATQVPIWRVEDGFIRSVGLGSDYNPPLSLVVDQRGIYYDPQQPSDLEYYLQNSDFSPKLLKRASVLRNRLLQNRLSKYNLGIESVADAIKANQGQLIILVPGQVEDDVSIRKGCLDIADNAALLKAVRVARPDAYVIYKPHPDVVSGNRKGKVEASLLKQYSDLVLEDASIPDCLDAVDEVHTMTSLVGFEGLLRGKQVACYGLPFYAGWGLTMDRHVLSRRNRRLSLDELVAATLILYPRYLNWQTGAFTTPEYAVELLHRQLQEQGGKQKNKVNWFYRQARKVVHVYNGVFKFRY</sequence>
<dbReference type="AlphaFoldDB" id="A0A1T4X2S3"/>
<dbReference type="Pfam" id="PF05159">
    <property type="entry name" value="Capsule_synth"/>
    <property type="match status" value="2"/>
</dbReference>
<evidence type="ECO:0000313" key="1">
    <source>
        <dbReference type="EMBL" id="SKA83894.1"/>
    </source>
</evidence>
<reference evidence="1 2" key="1">
    <citation type="submission" date="2017-02" db="EMBL/GenBank/DDBJ databases">
        <authorList>
            <person name="Peterson S.W."/>
        </authorList>
    </citation>
    <scope>NUCLEOTIDE SEQUENCE [LARGE SCALE GENOMIC DNA]</scope>
    <source>
        <strain evidence="1 2">ATCC 49788</strain>
    </source>
</reference>
<organism evidence="1 2">
    <name type="scientific">Thiothrix eikelboomii</name>
    <dbReference type="NCBI Taxonomy" id="92487"/>
    <lineage>
        <taxon>Bacteria</taxon>
        <taxon>Pseudomonadati</taxon>
        <taxon>Pseudomonadota</taxon>
        <taxon>Gammaproteobacteria</taxon>
        <taxon>Thiotrichales</taxon>
        <taxon>Thiotrichaceae</taxon>
        <taxon>Thiothrix</taxon>
    </lineage>
</organism>
<name>A0A1T4X2S3_9GAMM</name>
<dbReference type="GO" id="GO:0000271">
    <property type="term" value="P:polysaccharide biosynthetic process"/>
    <property type="evidence" value="ECO:0007669"/>
    <property type="project" value="InterPro"/>
</dbReference>
<dbReference type="CDD" id="cd16439">
    <property type="entry name" value="beta_Kdo_transferase_KpsC_2"/>
    <property type="match status" value="1"/>
</dbReference>
<evidence type="ECO:0000313" key="2">
    <source>
        <dbReference type="Proteomes" id="UP000190460"/>
    </source>
</evidence>